<evidence type="ECO:0000313" key="1">
    <source>
        <dbReference type="EMBL" id="KAL2863759.1"/>
    </source>
</evidence>
<keyword evidence="2" id="KW-1185">Reference proteome</keyword>
<sequence length="164" mass="18232">MGDHCSSAGSGNQDVLRDTPRLYLDIIYPIKSIPFRSRPRREVRRHGGGRCVGAGAWRGGQHDSRVCFLSCPPGRTDSTVRMHRPGGSFQLDDSRRAGALFFFAAPAERLEACVGDALRWVSHILCTPLAFQVKGCLVMRWEESDSARSDTCPDEARPKFELPQ</sequence>
<proteinExistence type="predicted"/>
<gene>
    <name evidence="1" type="ORF">BJX67DRAFT_238459</name>
</gene>
<protein>
    <submittedName>
        <fullName evidence="1">Uncharacterized protein</fullName>
    </submittedName>
</protein>
<accession>A0ABR4LI15</accession>
<dbReference type="EMBL" id="JBFXLQ010000048">
    <property type="protein sequence ID" value="KAL2863759.1"/>
    <property type="molecule type" value="Genomic_DNA"/>
</dbReference>
<dbReference type="Proteomes" id="UP001610432">
    <property type="component" value="Unassembled WGS sequence"/>
</dbReference>
<comment type="caution">
    <text evidence="1">The sequence shown here is derived from an EMBL/GenBank/DDBJ whole genome shotgun (WGS) entry which is preliminary data.</text>
</comment>
<reference evidence="1 2" key="1">
    <citation type="submission" date="2024-07" db="EMBL/GenBank/DDBJ databases">
        <title>Section-level genome sequencing and comparative genomics of Aspergillus sections Usti and Cavernicolus.</title>
        <authorList>
            <consortium name="Lawrence Berkeley National Laboratory"/>
            <person name="Nybo J.L."/>
            <person name="Vesth T.C."/>
            <person name="Theobald S."/>
            <person name="Frisvad J.C."/>
            <person name="Larsen T.O."/>
            <person name="Kjaerboelling I."/>
            <person name="Rothschild-Mancinelli K."/>
            <person name="Lyhne E.K."/>
            <person name="Kogle M.E."/>
            <person name="Barry K."/>
            <person name="Clum A."/>
            <person name="Na H."/>
            <person name="Ledsgaard L."/>
            <person name="Lin J."/>
            <person name="Lipzen A."/>
            <person name="Kuo A."/>
            <person name="Riley R."/>
            <person name="Mondo S."/>
            <person name="Labutti K."/>
            <person name="Haridas S."/>
            <person name="Pangalinan J."/>
            <person name="Salamov A.A."/>
            <person name="Simmons B.A."/>
            <person name="Magnuson J.K."/>
            <person name="Chen J."/>
            <person name="Drula E."/>
            <person name="Henrissat B."/>
            <person name="Wiebenga A."/>
            <person name="Lubbers R.J."/>
            <person name="Gomes A.C."/>
            <person name="Macurrencykelacurrency M.R."/>
            <person name="Stajich J."/>
            <person name="Grigoriev I.V."/>
            <person name="Mortensen U.H."/>
            <person name="De Vries R.P."/>
            <person name="Baker S.E."/>
            <person name="Andersen M.R."/>
        </authorList>
    </citation>
    <scope>NUCLEOTIDE SEQUENCE [LARGE SCALE GENOMIC DNA]</scope>
    <source>
        <strain evidence="1 2">CBS 449.75</strain>
    </source>
</reference>
<dbReference type="RefSeq" id="XP_070882738.1">
    <property type="nucleotide sequence ID" value="XM_071026051.1"/>
</dbReference>
<name>A0ABR4LI15_9EURO</name>
<dbReference type="GeneID" id="98141123"/>
<evidence type="ECO:0000313" key="2">
    <source>
        <dbReference type="Proteomes" id="UP001610432"/>
    </source>
</evidence>
<organism evidence="1 2">
    <name type="scientific">Aspergillus lucknowensis</name>
    <dbReference type="NCBI Taxonomy" id="176173"/>
    <lineage>
        <taxon>Eukaryota</taxon>
        <taxon>Fungi</taxon>
        <taxon>Dikarya</taxon>
        <taxon>Ascomycota</taxon>
        <taxon>Pezizomycotina</taxon>
        <taxon>Eurotiomycetes</taxon>
        <taxon>Eurotiomycetidae</taxon>
        <taxon>Eurotiales</taxon>
        <taxon>Aspergillaceae</taxon>
        <taxon>Aspergillus</taxon>
        <taxon>Aspergillus subgen. Nidulantes</taxon>
    </lineage>
</organism>